<evidence type="ECO:0000256" key="2">
    <source>
        <dbReference type="ARBA" id="ARBA00022801"/>
    </source>
</evidence>
<reference evidence="5 6" key="1">
    <citation type="submission" date="2024-09" db="EMBL/GenBank/DDBJ databases">
        <authorList>
            <person name="Zhang Z.-H."/>
        </authorList>
    </citation>
    <scope>NUCLEOTIDE SEQUENCE [LARGE SCALE GENOMIC DNA]</scope>
    <source>
        <strain evidence="5 6">HHTR114</strain>
    </source>
</reference>
<sequence>MGLKIYAAFGVAASLLMAAPAQAENADILLVGGAIIDGTGKSPRRADLAIKGERIVAVGKNLKMDALQTLDISGLMVSPGAIDLHNHSEYAFGSVEGANLSEKTLRQCVTTIVIGPDGSYDPERLRGIFTTVDKIGSGVNVAFFVGHNGIRENVMGDRQNRAPLKDELTQMAALADEGMKMGAVGLATGLMYSPGVFSETDEVIALAKMAAPYGGVYSSHVRDPHSALLQSNWEAIEIGRQAGVPVNLTHLTTPGKHHRGLMKAVIEQVEDANRDGVRVTADQYPYPAVATVKLWDVLSFPEGVSVSSLADVRALLRNPEERARLRHETVTGGADGFSHYKASGASSLYILDCPGCEQYEMRFISEVAADENIDGFEAVAELLMEAQGDVIISVGGFYEEDMVDLLKQPWAMVASDAYPKFDEASVVHPRAFGTFPRIFGKYVREDGVLSLGEAVRKMTSAPADFTGLKERGRIEEGAYADLCVFDADAIADRSTWAEPMLMPVGVEHVLVNGAFAIRDGEATGDPHGVIVKRELKTSPVPAPHKKRKK</sequence>
<accession>A0ABW1KZY0</accession>
<dbReference type="InterPro" id="IPR032466">
    <property type="entry name" value="Metal_Hydrolase"/>
</dbReference>
<evidence type="ECO:0000256" key="3">
    <source>
        <dbReference type="SAM" id="SignalP"/>
    </source>
</evidence>
<dbReference type="SUPFAM" id="SSF51338">
    <property type="entry name" value="Composite domain of metallo-dependent hydrolases"/>
    <property type="match status" value="1"/>
</dbReference>
<evidence type="ECO:0000256" key="1">
    <source>
        <dbReference type="ARBA" id="ARBA00010716"/>
    </source>
</evidence>
<feature type="chain" id="PRO_5046321555" evidence="3">
    <location>
        <begin position="24"/>
        <end position="549"/>
    </location>
</feature>
<dbReference type="InterPro" id="IPR013108">
    <property type="entry name" value="Amidohydro_3"/>
</dbReference>
<dbReference type="SUPFAM" id="SSF51556">
    <property type="entry name" value="Metallo-dependent hydrolases"/>
    <property type="match status" value="1"/>
</dbReference>
<dbReference type="RefSeq" id="WP_379882558.1">
    <property type="nucleotide sequence ID" value="NZ_JBHPON010000002.1"/>
</dbReference>
<keyword evidence="3" id="KW-0732">Signal</keyword>
<evidence type="ECO:0000259" key="4">
    <source>
        <dbReference type="Pfam" id="PF07969"/>
    </source>
</evidence>
<dbReference type="PANTHER" id="PTHR11113:SF14">
    <property type="entry name" value="N-ACETYLGLUCOSAMINE-6-PHOSPHATE DEACETYLASE"/>
    <property type="match status" value="1"/>
</dbReference>
<proteinExistence type="inferred from homology"/>
<protein>
    <submittedName>
        <fullName evidence="5">Amidohydrolase family protein</fullName>
    </submittedName>
</protein>
<gene>
    <name evidence="5" type="ORF">ACFMB1_11710</name>
</gene>
<dbReference type="EMBL" id="JBHPON010000002">
    <property type="protein sequence ID" value="MFC6036212.1"/>
    <property type="molecule type" value="Genomic_DNA"/>
</dbReference>
<comment type="caution">
    <text evidence="5">The sequence shown here is derived from an EMBL/GenBank/DDBJ whole genome shotgun (WGS) entry which is preliminary data.</text>
</comment>
<evidence type="ECO:0000313" key="6">
    <source>
        <dbReference type="Proteomes" id="UP001596116"/>
    </source>
</evidence>
<name>A0ABW1KZY0_9PROT</name>
<keyword evidence="6" id="KW-1185">Reference proteome</keyword>
<keyword evidence="2" id="KW-0378">Hydrolase</keyword>
<dbReference type="Gene3D" id="3.20.20.140">
    <property type="entry name" value="Metal-dependent hydrolases"/>
    <property type="match status" value="2"/>
</dbReference>
<organism evidence="5 6">
    <name type="scientific">Hyphococcus aureus</name>
    <dbReference type="NCBI Taxonomy" id="2666033"/>
    <lineage>
        <taxon>Bacteria</taxon>
        <taxon>Pseudomonadati</taxon>
        <taxon>Pseudomonadota</taxon>
        <taxon>Alphaproteobacteria</taxon>
        <taxon>Parvularculales</taxon>
        <taxon>Parvularculaceae</taxon>
        <taxon>Hyphococcus</taxon>
    </lineage>
</organism>
<dbReference type="Pfam" id="PF07969">
    <property type="entry name" value="Amidohydro_3"/>
    <property type="match status" value="1"/>
</dbReference>
<comment type="similarity">
    <text evidence="1">Belongs to the metallo-dependent hydrolases superfamily. NagA family.</text>
</comment>
<dbReference type="PANTHER" id="PTHR11113">
    <property type="entry name" value="N-ACETYLGLUCOSAMINE-6-PHOSPHATE DEACETYLASE"/>
    <property type="match status" value="1"/>
</dbReference>
<evidence type="ECO:0000313" key="5">
    <source>
        <dbReference type="EMBL" id="MFC6036212.1"/>
    </source>
</evidence>
<feature type="signal peptide" evidence="3">
    <location>
        <begin position="1"/>
        <end position="23"/>
    </location>
</feature>
<feature type="domain" description="Amidohydrolase 3" evidence="4">
    <location>
        <begin position="428"/>
        <end position="514"/>
    </location>
</feature>
<dbReference type="Proteomes" id="UP001596116">
    <property type="component" value="Unassembled WGS sequence"/>
</dbReference>
<dbReference type="InterPro" id="IPR011059">
    <property type="entry name" value="Metal-dep_hydrolase_composite"/>
</dbReference>